<dbReference type="PANTHER" id="PTHR38471">
    <property type="entry name" value="FOUR HELIX BUNDLE PROTEIN"/>
    <property type="match status" value="1"/>
</dbReference>
<accession>A0A3B0CI62</accession>
<organism evidence="1 2">
    <name type="scientific">Ulvibacterium marinum</name>
    <dbReference type="NCBI Taxonomy" id="2419782"/>
    <lineage>
        <taxon>Bacteria</taxon>
        <taxon>Pseudomonadati</taxon>
        <taxon>Bacteroidota</taxon>
        <taxon>Flavobacteriia</taxon>
        <taxon>Flavobacteriales</taxon>
        <taxon>Flavobacteriaceae</taxon>
        <taxon>Ulvibacterium</taxon>
    </lineage>
</organism>
<dbReference type="OrthoDB" id="5515766at2"/>
<dbReference type="InterPro" id="IPR036583">
    <property type="entry name" value="23S_rRNA_IVS_sf"/>
</dbReference>
<sequence>MGKVETFEDLEIWQSARRICQDVWYIIENTSLGKDFKLRDQMNGSSGSIMDNIAEGFERNGNREFIQFLSISKASCGELRSQLYRCMDRKHINEETFKRLQEETQVESKKIGAFIGYLKKSNRKGSKYD</sequence>
<dbReference type="PANTHER" id="PTHR38471:SF2">
    <property type="entry name" value="FOUR HELIX BUNDLE PROTEIN"/>
    <property type="match status" value="1"/>
</dbReference>
<dbReference type="Gene3D" id="1.20.1440.60">
    <property type="entry name" value="23S rRNA-intervening sequence"/>
    <property type="match status" value="1"/>
</dbReference>
<gene>
    <name evidence="1" type="ORF">D7Z94_04040</name>
</gene>
<dbReference type="RefSeq" id="WP_120710859.1">
    <property type="nucleotide sequence ID" value="NZ_RBCJ01000001.1"/>
</dbReference>
<dbReference type="AlphaFoldDB" id="A0A3B0CI62"/>
<comment type="caution">
    <text evidence="1">The sequence shown here is derived from an EMBL/GenBank/DDBJ whole genome shotgun (WGS) entry which is preliminary data.</text>
</comment>
<evidence type="ECO:0000313" key="1">
    <source>
        <dbReference type="EMBL" id="RKN83656.1"/>
    </source>
</evidence>
<name>A0A3B0CI62_9FLAO</name>
<keyword evidence="2" id="KW-1185">Reference proteome</keyword>
<dbReference type="Pfam" id="PF05635">
    <property type="entry name" value="23S_rRNA_IVP"/>
    <property type="match status" value="1"/>
</dbReference>
<dbReference type="CDD" id="cd16377">
    <property type="entry name" value="23S_rRNA_IVP_like"/>
    <property type="match status" value="1"/>
</dbReference>
<dbReference type="EMBL" id="RBCJ01000001">
    <property type="protein sequence ID" value="RKN83656.1"/>
    <property type="molecule type" value="Genomic_DNA"/>
</dbReference>
<dbReference type="InterPro" id="IPR012657">
    <property type="entry name" value="23S_rRNA-intervening_sequence"/>
</dbReference>
<dbReference type="SUPFAM" id="SSF158446">
    <property type="entry name" value="IVS-encoded protein-like"/>
    <property type="match status" value="1"/>
</dbReference>
<reference evidence="1 2" key="1">
    <citation type="submission" date="2018-10" db="EMBL/GenBank/DDBJ databases">
        <title>Ulvibacterium marinum gen. nov., sp. nov., a novel marine bacterium of the family Flavobacteriaceae, isolated from a culture of the green alga Ulva prolifera.</title>
        <authorList>
            <person name="Zhang Z."/>
        </authorList>
    </citation>
    <scope>NUCLEOTIDE SEQUENCE [LARGE SCALE GENOMIC DNA]</scope>
    <source>
        <strain evidence="1 2">CCMM003</strain>
    </source>
</reference>
<protein>
    <submittedName>
        <fullName evidence="1">Four helix bundle protein</fullName>
    </submittedName>
</protein>
<dbReference type="Proteomes" id="UP000276603">
    <property type="component" value="Unassembled WGS sequence"/>
</dbReference>
<dbReference type="NCBIfam" id="TIGR02436">
    <property type="entry name" value="four helix bundle protein"/>
    <property type="match status" value="1"/>
</dbReference>
<evidence type="ECO:0000313" key="2">
    <source>
        <dbReference type="Proteomes" id="UP000276603"/>
    </source>
</evidence>
<proteinExistence type="predicted"/>